<dbReference type="AlphaFoldDB" id="A0A1T5H337"/>
<sequence>MNLVQKLPVALGVAGLMMMSSCSKEDVQNPEPAKNERTDASMRGIPPILTVAPNMPATYGPTGSNILPAGWQRDLTYSNDLVELPTGTSNLTYLFGKEGLPWEKSLQPIPNVPNATSILTISTHAKSTWSDNHLSTNQRSAVETKIKNLKPGKFYSVDFYVASTVSKLAQNNFTKAYANEVEVSLRNSNGELGTPTGIGIDPGNPTKWIKTSMIVEAKGFEQIISFTAYTSKQGEFAYAHIFVDHNSVKEYQLPEDPL</sequence>
<protein>
    <submittedName>
        <fullName evidence="1">Uncharacterized protein</fullName>
    </submittedName>
</protein>
<name>A0A1T5H337_9BACT</name>
<dbReference type="EMBL" id="FUZA01000008">
    <property type="protein sequence ID" value="SKC15068.1"/>
    <property type="molecule type" value="Genomic_DNA"/>
</dbReference>
<evidence type="ECO:0000313" key="2">
    <source>
        <dbReference type="Proteomes" id="UP000190897"/>
    </source>
</evidence>
<reference evidence="2" key="1">
    <citation type="submission" date="2017-02" db="EMBL/GenBank/DDBJ databases">
        <authorList>
            <person name="Varghese N."/>
            <person name="Submissions S."/>
        </authorList>
    </citation>
    <scope>NUCLEOTIDE SEQUENCE [LARGE SCALE GENOMIC DNA]</scope>
    <source>
        <strain evidence="2">DSM 22270</strain>
    </source>
</reference>
<dbReference type="PROSITE" id="PS51257">
    <property type="entry name" value="PROKAR_LIPOPROTEIN"/>
    <property type="match status" value="1"/>
</dbReference>
<keyword evidence="2" id="KW-1185">Reference proteome</keyword>
<organism evidence="1 2">
    <name type="scientific">Dyadobacter psychrophilus</name>
    <dbReference type="NCBI Taxonomy" id="651661"/>
    <lineage>
        <taxon>Bacteria</taxon>
        <taxon>Pseudomonadati</taxon>
        <taxon>Bacteroidota</taxon>
        <taxon>Cytophagia</taxon>
        <taxon>Cytophagales</taxon>
        <taxon>Spirosomataceae</taxon>
        <taxon>Dyadobacter</taxon>
    </lineage>
</organism>
<evidence type="ECO:0000313" key="1">
    <source>
        <dbReference type="EMBL" id="SKC15068.1"/>
    </source>
</evidence>
<dbReference type="OrthoDB" id="963624at2"/>
<proteinExistence type="predicted"/>
<dbReference type="Proteomes" id="UP000190897">
    <property type="component" value="Unassembled WGS sequence"/>
</dbReference>
<dbReference type="RefSeq" id="WP_141110398.1">
    <property type="nucleotide sequence ID" value="NZ_FUZA01000008.1"/>
</dbReference>
<gene>
    <name evidence="1" type="ORF">SAMN05660293_04783</name>
</gene>
<accession>A0A1T5H337</accession>